<keyword evidence="3 10" id="KW-0863">Zinc-finger</keyword>
<evidence type="ECO:0000256" key="8">
    <source>
        <dbReference type="ARBA" id="ARBA00023170"/>
    </source>
</evidence>
<accession>A0ABD3VJA4</accession>
<dbReference type="SUPFAM" id="SSF57716">
    <property type="entry name" value="Glucocorticoid receptor-like (DNA-binding domain)"/>
    <property type="match status" value="1"/>
</dbReference>
<dbReference type="CDD" id="cd06916">
    <property type="entry name" value="NR_DBD_like"/>
    <property type="match status" value="1"/>
</dbReference>
<evidence type="ECO:0000256" key="4">
    <source>
        <dbReference type="ARBA" id="ARBA00022833"/>
    </source>
</evidence>
<organism evidence="14 15">
    <name type="scientific">Sinanodonta woodiana</name>
    <name type="common">Chinese pond mussel</name>
    <name type="synonym">Anodonta woodiana</name>
    <dbReference type="NCBI Taxonomy" id="1069815"/>
    <lineage>
        <taxon>Eukaryota</taxon>
        <taxon>Metazoa</taxon>
        <taxon>Spiralia</taxon>
        <taxon>Lophotrochozoa</taxon>
        <taxon>Mollusca</taxon>
        <taxon>Bivalvia</taxon>
        <taxon>Autobranchia</taxon>
        <taxon>Heteroconchia</taxon>
        <taxon>Palaeoheterodonta</taxon>
        <taxon>Unionida</taxon>
        <taxon>Unionoidea</taxon>
        <taxon>Unionidae</taxon>
        <taxon>Unioninae</taxon>
        <taxon>Sinanodonta</taxon>
    </lineage>
</organism>
<dbReference type="Pfam" id="PF00105">
    <property type="entry name" value="zf-C4"/>
    <property type="match status" value="1"/>
</dbReference>
<evidence type="ECO:0000256" key="10">
    <source>
        <dbReference type="RuleBase" id="RU004334"/>
    </source>
</evidence>
<evidence type="ECO:0000256" key="6">
    <source>
        <dbReference type="ARBA" id="ARBA00023125"/>
    </source>
</evidence>
<dbReference type="FunFam" id="3.30.50.10:FF:000030">
    <property type="entry name" value="Nuclear Hormone Receptor family"/>
    <property type="match status" value="1"/>
</dbReference>
<evidence type="ECO:0000256" key="11">
    <source>
        <dbReference type="SAM" id="MobiDB-lite"/>
    </source>
</evidence>
<dbReference type="SMART" id="SM00430">
    <property type="entry name" value="HOLI"/>
    <property type="match status" value="1"/>
</dbReference>
<keyword evidence="4 10" id="KW-0862">Zinc</keyword>
<proteinExistence type="inferred from homology"/>
<dbReference type="InterPro" id="IPR001628">
    <property type="entry name" value="Znf_hrmn_rcpt"/>
</dbReference>
<dbReference type="EMBL" id="JBJQND010000011">
    <property type="protein sequence ID" value="KAL3861664.1"/>
    <property type="molecule type" value="Genomic_DNA"/>
</dbReference>
<dbReference type="SUPFAM" id="SSF48508">
    <property type="entry name" value="Nuclear receptor ligand-binding domain"/>
    <property type="match status" value="1"/>
</dbReference>
<evidence type="ECO:0000256" key="5">
    <source>
        <dbReference type="ARBA" id="ARBA00023015"/>
    </source>
</evidence>
<feature type="domain" description="Nuclear receptor" evidence="12">
    <location>
        <begin position="23"/>
        <end position="98"/>
    </location>
</feature>
<dbReference type="PRINTS" id="PR00398">
    <property type="entry name" value="STRDHORMONER"/>
</dbReference>
<keyword evidence="15" id="KW-1185">Reference proteome</keyword>
<dbReference type="PRINTS" id="PR00047">
    <property type="entry name" value="STROIDFINGER"/>
</dbReference>
<evidence type="ECO:0000256" key="1">
    <source>
        <dbReference type="ARBA" id="ARBA00005993"/>
    </source>
</evidence>
<evidence type="ECO:0000259" key="12">
    <source>
        <dbReference type="PROSITE" id="PS51030"/>
    </source>
</evidence>
<dbReference type="PANTHER" id="PTHR24082">
    <property type="entry name" value="NUCLEAR HORMONE RECEPTOR"/>
    <property type="match status" value="1"/>
</dbReference>
<evidence type="ECO:0000256" key="3">
    <source>
        <dbReference type="ARBA" id="ARBA00022771"/>
    </source>
</evidence>
<dbReference type="GO" id="GO:0008270">
    <property type="term" value="F:zinc ion binding"/>
    <property type="evidence" value="ECO:0007669"/>
    <property type="project" value="UniProtKB-KW"/>
</dbReference>
<dbReference type="PROSITE" id="PS51030">
    <property type="entry name" value="NUCLEAR_REC_DBD_2"/>
    <property type="match status" value="1"/>
</dbReference>
<dbReference type="SMART" id="SM00399">
    <property type="entry name" value="ZnF_C4"/>
    <property type="match status" value="1"/>
</dbReference>
<dbReference type="Pfam" id="PF00104">
    <property type="entry name" value="Hormone_recep"/>
    <property type="match status" value="1"/>
</dbReference>
<feature type="domain" description="NR LBD" evidence="13">
    <location>
        <begin position="200"/>
        <end position="467"/>
    </location>
</feature>
<comment type="subcellular location">
    <subcellularLocation>
        <location evidence="10">Nucleus</location>
    </subcellularLocation>
</comment>
<dbReference type="Gene3D" id="3.30.50.10">
    <property type="entry name" value="Erythroid Transcription Factor GATA-1, subunit A"/>
    <property type="match status" value="1"/>
</dbReference>
<dbReference type="PANTHER" id="PTHR24082:SF473">
    <property type="entry name" value="ECDYSONE-INDUCED PROTEIN 75B, ISOFORM B"/>
    <property type="match status" value="1"/>
</dbReference>
<feature type="compositionally biased region" description="Low complexity" evidence="11">
    <location>
        <begin position="151"/>
        <end position="174"/>
    </location>
</feature>
<keyword evidence="9 10" id="KW-0539">Nucleus</keyword>
<evidence type="ECO:0000313" key="15">
    <source>
        <dbReference type="Proteomes" id="UP001634394"/>
    </source>
</evidence>
<sequence length="470" mass="54083">MKKRRAVEAADSQESVEKPPPFLPPCKVCGAVATGLHFGVYTCEACKAFFRRTLLIDRKYKCTKDGNCTISSKRRGTCSACRLNKCLQLGMSKDAVKFGRYTVAQKTKTITEVRKIKGKEEILTTKPSKERSSQKEGIMDIDKRLSESRMEMSTSSNSLSSRPEPSPTVTSTTSEDIVEPKRKIQKTSSSLTLSPYEDKEVEDMMQKIITAHESIYPWMRQFLNPEYMSERYLEVYEEHKLRNAMFGNLTPLPSEEYQKIYQETGLDIDNRQEILQKTGNHVERGIQRYVSFIKCLPGVKELPMTDVIKLIKASRHEFWFLGHYQKMDIKLGVVGAAGELRLHLNDLQKLAPDDILHAEMKLAESLKRLKLSVEEVALLRAIVFMSKDRCDLEHGEKVEQLQMKYVACLEHTLQKFYDNPKQRLSALLDRLAPIRELTELSLKYNKTFISDWDLDKKFPLWTELLSVDDT</sequence>
<dbReference type="Proteomes" id="UP001634394">
    <property type="component" value="Unassembled WGS sequence"/>
</dbReference>
<dbReference type="Gene3D" id="1.10.565.10">
    <property type="entry name" value="Retinoid X Receptor"/>
    <property type="match status" value="1"/>
</dbReference>
<dbReference type="PROSITE" id="PS51843">
    <property type="entry name" value="NR_LBD"/>
    <property type="match status" value="1"/>
</dbReference>
<dbReference type="GO" id="GO:0005634">
    <property type="term" value="C:nucleus"/>
    <property type="evidence" value="ECO:0007669"/>
    <property type="project" value="UniProtKB-SubCell"/>
</dbReference>
<evidence type="ECO:0000256" key="9">
    <source>
        <dbReference type="ARBA" id="ARBA00023242"/>
    </source>
</evidence>
<keyword evidence="5 10" id="KW-0805">Transcription regulation</keyword>
<dbReference type="PROSITE" id="PS00031">
    <property type="entry name" value="NUCLEAR_REC_DBD_1"/>
    <property type="match status" value="1"/>
</dbReference>
<dbReference type="AlphaFoldDB" id="A0ABD3VJA4"/>
<evidence type="ECO:0000259" key="13">
    <source>
        <dbReference type="PROSITE" id="PS51843"/>
    </source>
</evidence>
<evidence type="ECO:0000256" key="2">
    <source>
        <dbReference type="ARBA" id="ARBA00022723"/>
    </source>
</evidence>
<dbReference type="GO" id="GO:0003677">
    <property type="term" value="F:DNA binding"/>
    <property type="evidence" value="ECO:0007669"/>
    <property type="project" value="UniProtKB-KW"/>
</dbReference>
<keyword evidence="7 10" id="KW-0804">Transcription</keyword>
<evidence type="ECO:0000313" key="14">
    <source>
        <dbReference type="EMBL" id="KAL3861664.1"/>
    </source>
</evidence>
<reference evidence="14 15" key="1">
    <citation type="submission" date="2024-11" db="EMBL/GenBank/DDBJ databases">
        <title>Chromosome-level genome assembly of the freshwater bivalve Anodonta woodiana.</title>
        <authorList>
            <person name="Chen X."/>
        </authorList>
    </citation>
    <scope>NUCLEOTIDE SEQUENCE [LARGE SCALE GENOMIC DNA]</scope>
    <source>
        <strain evidence="14">MN2024</strain>
        <tissue evidence="14">Gills</tissue>
    </source>
</reference>
<gene>
    <name evidence="14" type="ORF">ACJMK2_007688</name>
</gene>
<keyword evidence="2 10" id="KW-0479">Metal-binding</keyword>
<feature type="region of interest" description="Disordered" evidence="11">
    <location>
        <begin position="145"/>
        <end position="190"/>
    </location>
</feature>
<dbReference type="InterPro" id="IPR001723">
    <property type="entry name" value="Nuclear_hrmn_rcpt"/>
</dbReference>
<dbReference type="InterPro" id="IPR035500">
    <property type="entry name" value="NHR-like_dom_sf"/>
</dbReference>
<dbReference type="InterPro" id="IPR013088">
    <property type="entry name" value="Znf_NHR/GATA"/>
</dbReference>
<dbReference type="InterPro" id="IPR000536">
    <property type="entry name" value="Nucl_hrmn_rcpt_lig-bd"/>
</dbReference>
<protein>
    <submittedName>
        <fullName evidence="14">Uncharacterized protein</fullName>
    </submittedName>
</protein>
<name>A0ABD3VJA4_SINWO</name>
<keyword evidence="8 10" id="KW-0675">Receptor</keyword>
<comment type="similarity">
    <text evidence="1 10">Belongs to the nuclear hormone receptor family.</text>
</comment>
<comment type="caution">
    <text evidence="14">The sequence shown here is derived from an EMBL/GenBank/DDBJ whole genome shotgun (WGS) entry which is preliminary data.</text>
</comment>
<dbReference type="InterPro" id="IPR050234">
    <property type="entry name" value="Nuclear_hormone_rcpt_NR1"/>
</dbReference>
<evidence type="ECO:0000256" key="7">
    <source>
        <dbReference type="ARBA" id="ARBA00023163"/>
    </source>
</evidence>
<keyword evidence="6 10" id="KW-0238">DNA-binding</keyword>